<proteinExistence type="predicted"/>
<dbReference type="Pfam" id="PF00107">
    <property type="entry name" value="ADH_zinc_N"/>
    <property type="match status" value="1"/>
</dbReference>
<evidence type="ECO:0000313" key="6">
    <source>
        <dbReference type="EMBL" id="KJZ71217.1"/>
    </source>
</evidence>
<dbReference type="SMART" id="SM00829">
    <property type="entry name" value="PKS_ER"/>
    <property type="match status" value="1"/>
</dbReference>
<accession>A0A0F7ZXS2</accession>
<evidence type="ECO:0000259" key="5">
    <source>
        <dbReference type="SMART" id="SM00829"/>
    </source>
</evidence>
<dbReference type="InterPro" id="IPR011032">
    <property type="entry name" value="GroES-like_sf"/>
</dbReference>
<protein>
    <recommendedName>
        <fullName evidence="3">Dehydrogenase FUB6</fullName>
    </recommendedName>
    <alternativeName>
        <fullName evidence="4">Fusaric acid biosynthesis protein 6</fullName>
    </alternativeName>
</protein>
<gene>
    <name evidence="6" type="ORF">HIM_09360</name>
</gene>
<dbReference type="CDD" id="cd05288">
    <property type="entry name" value="PGDH"/>
    <property type="match status" value="1"/>
</dbReference>
<keyword evidence="2" id="KW-0560">Oxidoreductase</keyword>
<dbReference type="InterPro" id="IPR041694">
    <property type="entry name" value="ADH_N_2"/>
</dbReference>
<dbReference type="GO" id="GO:0016628">
    <property type="term" value="F:oxidoreductase activity, acting on the CH-CH group of donors, NAD or NADP as acceptor"/>
    <property type="evidence" value="ECO:0007669"/>
    <property type="project" value="InterPro"/>
</dbReference>
<dbReference type="SUPFAM" id="SSF51735">
    <property type="entry name" value="NAD(P)-binding Rossmann-fold domains"/>
    <property type="match status" value="1"/>
</dbReference>
<dbReference type="InterPro" id="IPR020843">
    <property type="entry name" value="ER"/>
</dbReference>
<feature type="domain" description="Enoyl reductase (ER)" evidence="5">
    <location>
        <begin position="25"/>
        <end position="348"/>
    </location>
</feature>
<name>A0A0F7ZXS2_9HYPO</name>
<dbReference type="Proteomes" id="UP000054481">
    <property type="component" value="Unassembled WGS sequence"/>
</dbReference>
<dbReference type="EMBL" id="KQ030582">
    <property type="protein sequence ID" value="KJZ71217.1"/>
    <property type="molecule type" value="Genomic_DNA"/>
</dbReference>
<evidence type="ECO:0000256" key="3">
    <source>
        <dbReference type="ARBA" id="ARBA00069006"/>
    </source>
</evidence>
<dbReference type="InterPro" id="IPR036291">
    <property type="entry name" value="NAD(P)-bd_dom_sf"/>
</dbReference>
<dbReference type="InterPro" id="IPR013149">
    <property type="entry name" value="ADH-like_C"/>
</dbReference>
<reference evidence="6 7" key="1">
    <citation type="journal article" date="2014" name="Genome Biol. Evol.">
        <title>Comparative genomics and transcriptomics analyses reveal divergent lifestyle features of nematode endoparasitic fungus Hirsutella minnesotensis.</title>
        <authorList>
            <person name="Lai Y."/>
            <person name="Liu K."/>
            <person name="Zhang X."/>
            <person name="Zhang X."/>
            <person name="Li K."/>
            <person name="Wang N."/>
            <person name="Shu C."/>
            <person name="Wu Y."/>
            <person name="Wang C."/>
            <person name="Bushley K.E."/>
            <person name="Xiang M."/>
            <person name="Liu X."/>
        </authorList>
    </citation>
    <scope>NUCLEOTIDE SEQUENCE [LARGE SCALE GENOMIC DNA]</scope>
    <source>
        <strain evidence="6 7">3608</strain>
    </source>
</reference>
<dbReference type="FunFam" id="3.40.50.720:FF:000121">
    <property type="entry name" value="Prostaglandin reductase 2"/>
    <property type="match status" value="1"/>
</dbReference>
<dbReference type="Pfam" id="PF16884">
    <property type="entry name" value="ADH_N_2"/>
    <property type="match status" value="1"/>
</dbReference>
<sequence length="350" mass="38137">MSDLPTETRQWVLKTQPLEGIELEGQNAIFKLETVPLPELNEGQVLVKTLYLSNDPAQRVWIAPLENRPRPYIPPVEVGQVMRASSLAEVIASRAESIPKGAMVKTRAGWAEYSVQDVQTVMVMPDPSPLSYTHYLGALGVTGLTAYIGMIEIGKVKSEDVVVVSAAAGATGSMAVQVAKKLLGCKKVIGIAGSDEKCRHVEDLGADQCVNYKSATFKEDLIKATEDNVDVYFDNVGGSMLDLMLSRMRKHGRVVVCGAISQYGSLSNSVSFNNFEDVITQRLELKGFVVLDYLADAAKVAGIYTKAVQEGKIEIGDKSETVVPAKFEDIPKVWKSLYEGHNQGKLITKL</sequence>
<dbReference type="PANTHER" id="PTHR43205:SF19">
    <property type="entry name" value="ENOYL REDUCTASE (ER) DOMAIN-CONTAINING PROTEIN"/>
    <property type="match status" value="1"/>
</dbReference>
<dbReference type="OrthoDB" id="809632at2759"/>
<evidence type="ECO:0000256" key="1">
    <source>
        <dbReference type="ARBA" id="ARBA00004685"/>
    </source>
</evidence>
<dbReference type="Gene3D" id="3.90.180.10">
    <property type="entry name" value="Medium-chain alcohol dehydrogenases, catalytic domain"/>
    <property type="match status" value="1"/>
</dbReference>
<keyword evidence="7" id="KW-1185">Reference proteome</keyword>
<dbReference type="Gene3D" id="3.40.50.720">
    <property type="entry name" value="NAD(P)-binding Rossmann-like Domain"/>
    <property type="match status" value="1"/>
</dbReference>
<dbReference type="SUPFAM" id="SSF50129">
    <property type="entry name" value="GroES-like"/>
    <property type="match status" value="1"/>
</dbReference>
<organism evidence="6 7">
    <name type="scientific">Hirsutella minnesotensis 3608</name>
    <dbReference type="NCBI Taxonomy" id="1043627"/>
    <lineage>
        <taxon>Eukaryota</taxon>
        <taxon>Fungi</taxon>
        <taxon>Dikarya</taxon>
        <taxon>Ascomycota</taxon>
        <taxon>Pezizomycotina</taxon>
        <taxon>Sordariomycetes</taxon>
        <taxon>Hypocreomycetidae</taxon>
        <taxon>Hypocreales</taxon>
        <taxon>Ophiocordycipitaceae</taxon>
        <taxon>Hirsutella</taxon>
    </lineage>
</organism>
<dbReference type="PANTHER" id="PTHR43205">
    <property type="entry name" value="PROSTAGLANDIN REDUCTASE"/>
    <property type="match status" value="1"/>
</dbReference>
<dbReference type="InterPro" id="IPR045010">
    <property type="entry name" value="MDR_fam"/>
</dbReference>
<evidence type="ECO:0000256" key="4">
    <source>
        <dbReference type="ARBA" id="ARBA00083301"/>
    </source>
</evidence>
<comment type="pathway">
    <text evidence="1">Mycotoxin biosynthesis.</text>
</comment>
<evidence type="ECO:0000313" key="7">
    <source>
        <dbReference type="Proteomes" id="UP000054481"/>
    </source>
</evidence>
<dbReference type="AlphaFoldDB" id="A0A0F7ZXS2"/>
<evidence type="ECO:0000256" key="2">
    <source>
        <dbReference type="ARBA" id="ARBA00023002"/>
    </source>
</evidence>